<dbReference type="Gene3D" id="3.40.50.10490">
    <property type="entry name" value="Glucose-6-phosphate isomerase like protein, domain 1"/>
    <property type="match status" value="1"/>
</dbReference>
<feature type="domain" description="HTH rpiR-type" evidence="4">
    <location>
        <begin position="1"/>
        <end position="77"/>
    </location>
</feature>
<dbReference type="GO" id="GO:0003677">
    <property type="term" value="F:DNA binding"/>
    <property type="evidence" value="ECO:0007669"/>
    <property type="project" value="UniProtKB-KW"/>
</dbReference>
<dbReference type="EMBL" id="CCND01000010">
    <property type="protein sequence ID" value="CDX54111.1"/>
    <property type="molecule type" value="Genomic_DNA"/>
</dbReference>
<dbReference type="InterPro" id="IPR035472">
    <property type="entry name" value="RpiR-like_SIS"/>
</dbReference>
<dbReference type="InterPro" id="IPR046348">
    <property type="entry name" value="SIS_dom_sf"/>
</dbReference>
<organism evidence="5 6">
    <name type="scientific">Mesorhizobium plurifarium</name>
    <dbReference type="NCBI Taxonomy" id="69974"/>
    <lineage>
        <taxon>Bacteria</taxon>
        <taxon>Pseudomonadati</taxon>
        <taxon>Pseudomonadota</taxon>
        <taxon>Alphaproteobacteria</taxon>
        <taxon>Hyphomicrobiales</taxon>
        <taxon>Phyllobacteriaceae</taxon>
        <taxon>Mesorhizobium</taxon>
    </lineage>
</organism>
<dbReference type="PROSITE" id="PS51071">
    <property type="entry name" value="HTH_RPIR"/>
    <property type="match status" value="1"/>
</dbReference>
<proteinExistence type="predicted"/>
<dbReference type="Gene3D" id="1.10.10.10">
    <property type="entry name" value="Winged helix-like DNA-binding domain superfamily/Winged helix DNA-binding domain"/>
    <property type="match status" value="1"/>
</dbReference>
<dbReference type="InterPro" id="IPR036388">
    <property type="entry name" value="WH-like_DNA-bd_sf"/>
</dbReference>
<dbReference type="InterPro" id="IPR001347">
    <property type="entry name" value="SIS_dom"/>
</dbReference>
<evidence type="ECO:0000313" key="6">
    <source>
        <dbReference type="Proteomes" id="UP000182888"/>
    </source>
</evidence>
<dbReference type="InterPro" id="IPR000281">
    <property type="entry name" value="HTH_RpiR"/>
</dbReference>
<dbReference type="GO" id="GO:0003700">
    <property type="term" value="F:DNA-binding transcription factor activity"/>
    <property type="evidence" value="ECO:0007669"/>
    <property type="project" value="InterPro"/>
</dbReference>
<evidence type="ECO:0000313" key="5">
    <source>
        <dbReference type="EMBL" id="CDX54111.1"/>
    </source>
</evidence>
<dbReference type="AlphaFoldDB" id="A0A0K2VUA0"/>
<dbReference type="PANTHER" id="PTHR30514">
    <property type="entry name" value="GLUCOKINASE"/>
    <property type="match status" value="1"/>
</dbReference>
<dbReference type="CDD" id="cd05013">
    <property type="entry name" value="SIS_RpiR"/>
    <property type="match status" value="1"/>
</dbReference>
<keyword evidence="3" id="KW-0804">Transcription</keyword>
<keyword evidence="1" id="KW-0805">Transcription regulation</keyword>
<dbReference type="GO" id="GO:0097367">
    <property type="term" value="F:carbohydrate derivative binding"/>
    <property type="evidence" value="ECO:0007669"/>
    <property type="project" value="InterPro"/>
</dbReference>
<dbReference type="Pfam" id="PF01380">
    <property type="entry name" value="SIS"/>
    <property type="match status" value="1"/>
</dbReference>
<dbReference type="InterPro" id="IPR009057">
    <property type="entry name" value="Homeodomain-like_sf"/>
</dbReference>
<evidence type="ECO:0000259" key="4">
    <source>
        <dbReference type="PROSITE" id="PS51071"/>
    </source>
</evidence>
<dbReference type="Proteomes" id="UP000182888">
    <property type="component" value="Unassembled WGS sequence"/>
</dbReference>
<sequence>MTIRERLTAEDFVFTNSENKVVRELLNNYPSAALVSASHLARCAGVSDPTVARLANKLGYERFADMQQALLDEVASHLNSPMTMLSSSSRSLGSGELWQDYLQAVTRDLSVMGQEILPAQFADAVDMISDPKLRLSCLGGRVSGFLAAMLQWHLQQIRPGVHLLTHDRSQLADRLVDFGKRDLLVVFDIRRYEVDVVQFAEAAAARGAQIILFTDRWRSPIAQWATIVFSAPVETVSPFDTMTPSLALMEALIAAVARKHGDSFAKRMERIEAARAPYNITVDQKPLAASAPNRRGRKPRGIQ</sequence>
<dbReference type="SUPFAM" id="SSF46689">
    <property type="entry name" value="Homeodomain-like"/>
    <property type="match status" value="1"/>
</dbReference>
<gene>
    <name evidence="5" type="ORF">MPL1032_180363</name>
</gene>
<dbReference type="SUPFAM" id="SSF53697">
    <property type="entry name" value="SIS domain"/>
    <property type="match status" value="1"/>
</dbReference>
<keyword evidence="2" id="KW-0238">DNA-binding</keyword>
<evidence type="ECO:0000256" key="3">
    <source>
        <dbReference type="ARBA" id="ARBA00023163"/>
    </source>
</evidence>
<dbReference type="GO" id="GO:1901135">
    <property type="term" value="P:carbohydrate derivative metabolic process"/>
    <property type="evidence" value="ECO:0007669"/>
    <property type="project" value="InterPro"/>
</dbReference>
<dbReference type="Pfam" id="PF01418">
    <property type="entry name" value="HTH_6"/>
    <property type="match status" value="1"/>
</dbReference>
<evidence type="ECO:0000256" key="2">
    <source>
        <dbReference type="ARBA" id="ARBA00023125"/>
    </source>
</evidence>
<dbReference type="InterPro" id="IPR047640">
    <property type="entry name" value="RpiR-like"/>
</dbReference>
<reference evidence="6" key="1">
    <citation type="submission" date="2014-08" db="EMBL/GenBank/DDBJ databases">
        <authorList>
            <person name="Edwards T."/>
        </authorList>
    </citation>
    <scope>NUCLEOTIDE SEQUENCE [LARGE SCALE GENOMIC DNA]</scope>
</reference>
<protein>
    <submittedName>
        <fullName evidence="5">Transcriptional regulator, RpiR family</fullName>
    </submittedName>
</protein>
<dbReference type="PANTHER" id="PTHR30514:SF18">
    <property type="entry name" value="RPIR-FAMILY TRANSCRIPTIONAL REGULATOR"/>
    <property type="match status" value="1"/>
</dbReference>
<name>A0A0K2VUA0_MESPL</name>
<accession>A0A0K2VUA0</accession>
<evidence type="ECO:0000256" key="1">
    <source>
        <dbReference type="ARBA" id="ARBA00023015"/>
    </source>
</evidence>